<dbReference type="Proteomes" id="UP000094527">
    <property type="component" value="Unassembled WGS sequence"/>
</dbReference>
<dbReference type="Gene3D" id="2.60.120.920">
    <property type="match status" value="1"/>
</dbReference>
<feature type="compositionally biased region" description="Polar residues" evidence="2">
    <location>
        <begin position="23"/>
        <end position="39"/>
    </location>
</feature>
<dbReference type="PROSITE" id="PS50188">
    <property type="entry name" value="B302_SPRY"/>
    <property type="match status" value="1"/>
</dbReference>
<gene>
    <name evidence="5" type="ORF">Ocin01_03746</name>
</gene>
<protein>
    <recommendedName>
        <fullName evidence="1">SPRY domain-containing protein 7</fullName>
    </recommendedName>
</protein>
<keyword evidence="3" id="KW-0732">Signal</keyword>
<dbReference type="SMART" id="SM00449">
    <property type="entry name" value="SPRY"/>
    <property type="match status" value="1"/>
</dbReference>
<organism evidence="5 6">
    <name type="scientific">Orchesella cincta</name>
    <name type="common">Springtail</name>
    <name type="synonym">Podura cincta</name>
    <dbReference type="NCBI Taxonomy" id="48709"/>
    <lineage>
        <taxon>Eukaryota</taxon>
        <taxon>Metazoa</taxon>
        <taxon>Ecdysozoa</taxon>
        <taxon>Arthropoda</taxon>
        <taxon>Hexapoda</taxon>
        <taxon>Collembola</taxon>
        <taxon>Entomobryomorpha</taxon>
        <taxon>Entomobryoidea</taxon>
        <taxon>Orchesellidae</taxon>
        <taxon>Orchesellinae</taxon>
        <taxon>Orchesella</taxon>
    </lineage>
</organism>
<dbReference type="InterPro" id="IPR001870">
    <property type="entry name" value="B30.2/SPRY"/>
</dbReference>
<proteinExistence type="predicted"/>
<feature type="domain" description="B30.2/SPRY" evidence="4">
    <location>
        <begin position="16"/>
        <end position="200"/>
    </location>
</feature>
<feature type="signal peptide" evidence="3">
    <location>
        <begin position="1"/>
        <end position="17"/>
    </location>
</feature>
<evidence type="ECO:0000256" key="3">
    <source>
        <dbReference type="SAM" id="SignalP"/>
    </source>
</evidence>
<reference evidence="5 6" key="1">
    <citation type="journal article" date="2016" name="Genome Biol. Evol.">
        <title>Gene Family Evolution Reflects Adaptation to Soil Environmental Stressors in the Genome of the Collembolan Orchesella cincta.</title>
        <authorList>
            <person name="Faddeeva-Vakhrusheva A."/>
            <person name="Derks M.F."/>
            <person name="Anvar S.Y."/>
            <person name="Agamennone V."/>
            <person name="Suring W."/>
            <person name="Smit S."/>
            <person name="van Straalen N.M."/>
            <person name="Roelofs D."/>
        </authorList>
    </citation>
    <scope>NUCLEOTIDE SEQUENCE [LARGE SCALE GENOMIC DNA]</scope>
    <source>
        <tissue evidence="5">Mixed pool</tissue>
    </source>
</reference>
<dbReference type="InterPro" id="IPR003877">
    <property type="entry name" value="SPRY_dom"/>
</dbReference>
<dbReference type="InterPro" id="IPR035766">
    <property type="entry name" value="SPRYD7"/>
</dbReference>
<evidence type="ECO:0000313" key="5">
    <source>
        <dbReference type="EMBL" id="ODN02938.1"/>
    </source>
</evidence>
<dbReference type="OrthoDB" id="40953at2759"/>
<dbReference type="PANTHER" id="PTHR20951">
    <property type="entry name" value="C13ORF1 PROTEIN-RELATED"/>
    <property type="match status" value="1"/>
</dbReference>
<dbReference type="InterPro" id="IPR043136">
    <property type="entry name" value="B30.2/SPRY_sf"/>
</dbReference>
<evidence type="ECO:0000256" key="1">
    <source>
        <dbReference type="ARBA" id="ARBA00021772"/>
    </source>
</evidence>
<accession>A0A1D2NCF1</accession>
<feature type="region of interest" description="Disordered" evidence="2">
    <location>
        <begin position="23"/>
        <end position="44"/>
    </location>
</feature>
<sequence length="213" mass="22930">MWCCSKSAQLLFDTVLGFGGTETVSVNSGDNNPGTSSSDSSKRRPDIIIDSGYVGSEVVIIKNGLRLCGTGGALGSAPLIQTKSYFEVKIQQEGKWAVGVGTRNSPLDVGPVGSDQHSWMLRHTGELYFNALSIGKLDPIPEEGDVIGVSYDHIELNFFINGKKGNISFTNVRGTVFPAVYVDEGAVLDVIFDSFLHPPPNGFDKIMKEKSIL</sequence>
<evidence type="ECO:0000313" key="6">
    <source>
        <dbReference type="Proteomes" id="UP000094527"/>
    </source>
</evidence>
<evidence type="ECO:0000256" key="2">
    <source>
        <dbReference type="SAM" id="MobiDB-lite"/>
    </source>
</evidence>
<comment type="caution">
    <text evidence="5">The sequence shown here is derived from an EMBL/GenBank/DDBJ whole genome shotgun (WGS) entry which is preliminary data.</text>
</comment>
<evidence type="ECO:0000259" key="4">
    <source>
        <dbReference type="PROSITE" id="PS50188"/>
    </source>
</evidence>
<dbReference type="EMBL" id="LJIJ01000092">
    <property type="protein sequence ID" value="ODN02938.1"/>
    <property type="molecule type" value="Genomic_DNA"/>
</dbReference>
<dbReference type="OMA" id="HMGNEVV"/>
<name>A0A1D2NCF1_ORCCI</name>
<dbReference type="PANTHER" id="PTHR20951:SF2">
    <property type="entry name" value="SPRY DOMAIN-CONTAINING PROTEIN 7"/>
    <property type="match status" value="1"/>
</dbReference>
<feature type="chain" id="PRO_5008905346" description="SPRY domain-containing protein 7" evidence="3">
    <location>
        <begin position="18"/>
        <end position="213"/>
    </location>
</feature>
<dbReference type="Pfam" id="PF00622">
    <property type="entry name" value="SPRY"/>
    <property type="match status" value="1"/>
</dbReference>
<dbReference type="CDD" id="cd12880">
    <property type="entry name" value="SPRYD7"/>
    <property type="match status" value="1"/>
</dbReference>
<keyword evidence="6" id="KW-1185">Reference proteome</keyword>
<dbReference type="SUPFAM" id="SSF49899">
    <property type="entry name" value="Concanavalin A-like lectins/glucanases"/>
    <property type="match status" value="1"/>
</dbReference>
<dbReference type="AlphaFoldDB" id="A0A1D2NCF1"/>
<dbReference type="InterPro" id="IPR013320">
    <property type="entry name" value="ConA-like_dom_sf"/>
</dbReference>